<dbReference type="Gene3D" id="3.90.1150.10">
    <property type="entry name" value="Aspartate Aminotransferase, domain 1"/>
    <property type="match status" value="1"/>
</dbReference>
<dbReference type="InterPro" id="IPR000277">
    <property type="entry name" value="Cys/Met-Metab_PyrdxlP-dep_enz"/>
</dbReference>
<dbReference type="HOGENOM" id="CLU_018986_2_0_2"/>
<evidence type="ECO:0000256" key="3">
    <source>
        <dbReference type="ARBA" id="ARBA00022898"/>
    </source>
</evidence>
<comment type="similarity">
    <text evidence="2">Belongs to the trans-sulfuration enzymes family.</text>
</comment>
<evidence type="ECO:0000313" key="5">
    <source>
        <dbReference type="Proteomes" id="UP000008138"/>
    </source>
</evidence>
<dbReference type="GO" id="GO:0030170">
    <property type="term" value="F:pyridoxal phosphate binding"/>
    <property type="evidence" value="ECO:0007669"/>
    <property type="project" value="InterPro"/>
</dbReference>
<keyword evidence="3" id="KW-0663">Pyridoxal phosphate</keyword>
<organism evidence="4 5">
    <name type="scientific">Thermoproteus uzoniensis (strain 768-20)</name>
    <dbReference type="NCBI Taxonomy" id="999630"/>
    <lineage>
        <taxon>Archaea</taxon>
        <taxon>Thermoproteota</taxon>
        <taxon>Thermoprotei</taxon>
        <taxon>Thermoproteales</taxon>
        <taxon>Thermoproteaceae</taxon>
        <taxon>Thermoproteus</taxon>
    </lineage>
</organism>
<dbReference type="STRING" id="999630.TUZN_1372"/>
<dbReference type="GO" id="GO:0019343">
    <property type="term" value="P:cysteine biosynthetic process via cystathionine"/>
    <property type="evidence" value="ECO:0007669"/>
    <property type="project" value="TreeGrafter"/>
</dbReference>
<evidence type="ECO:0000256" key="1">
    <source>
        <dbReference type="ARBA" id="ARBA00001933"/>
    </source>
</evidence>
<dbReference type="InterPro" id="IPR015422">
    <property type="entry name" value="PyrdxlP-dep_Trfase_small"/>
</dbReference>
<dbReference type="PANTHER" id="PTHR11808:SF15">
    <property type="entry name" value="CYSTATHIONINE GAMMA-LYASE"/>
    <property type="match status" value="1"/>
</dbReference>
<dbReference type="eggNOG" id="arCOG00060">
    <property type="taxonomic scope" value="Archaea"/>
</dbReference>
<comment type="cofactor">
    <cofactor evidence="1">
        <name>pyridoxal 5'-phosphate</name>
        <dbReference type="ChEBI" id="CHEBI:597326"/>
    </cofactor>
</comment>
<dbReference type="Gene3D" id="3.40.640.10">
    <property type="entry name" value="Type I PLP-dependent aspartate aminotransferase-like (Major domain)"/>
    <property type="match status" value="1"/>
</dbReference>
<name>F2L1B2_THEU7</name>
<dbReference type="Pfam" id="PF01053">
    <property type="entry name" value="Cys_Met_Meta_PP"/>
    <property type="match status" value="1"/>
</dbReference>
<evidence type="ECO:0000256" key="2">
    <source>
        <dbReference type="ARBA" id="ARBA00009077"/>
    </source>
</evidence>
<sequence>MYLTAVFEQVGEARKSDRGVDLKYAREENPTVRAFERIMASLEAGADALAFNSGMASISTLSVYLLNKDDLLLTTKEAYGATLRLFSTLGEKFGVRLLKAYPATEAVVEAVKAARPKVVFVETMTNPTLKVLDMPEVVKAAKDLGAVVVVDNTFATPVLVNPLSFGADYVVHSATKYIAGHNDVVGGVVVTRNVDKDLWTYRAMLGGIMQPFEAFLCMRGAKTLFPRFELQSKNAKAVAEFLAEHSKVKEVLYPGLPTHRDHETAKKLFGGLYGGVLSFRIKGGRPEVERVLSSFKLITPSPSLGGTETIATYPVLSAASPIPPEDREELGITEDLIRLSVGLEDVEDIIEDLDQALSSI</sequence>
<dbReference type="GO" id="GO:0019346">
    <property type="term" value="P:transsulfuration"/>
    <property type="evidence" value="ECO:0007669"/>
    <property type="project" value="InterPro"/>
</dbReference>
<accession>F2L1B2</accession>
<dbReference type="KEGG" id="tuz:TUZN_1372"/>
<dbReference type="PIRSF" id="PIRSF001434">
    <property type="entry name" value="CGS"/>
    <property type="match status" value="1"/>
</dbReference>
<dbReference type="SUPFAM" id="SSF53383">
    <property type="entry name" value="PLP-dependent transferases"/>
    <property type="match status" value="1"/>
</dbReference>
<dbReference type="PANTHER" id="PTHR11808">
    <property type="entry name" value="TRANS-SULFURATION ENZYME FAMILY MEMBER"/>
    <property type="match status" value="1"/>
</dbReference>
<dbReference type="GO" id="GO:0005737">
    <property type="term" value="C:cytoplasm"/>
    <property type="evidence" value="ECO:0007669"/>
    <property type="project" value="TreeGrafter"/>
</dbReference>
<reference evidence="4 5" key="1">
    <citation type="journal article" date="2011" name="J. Bacteriol.">
        <title>Complete genome sequence of the thermoacidophilic crenarchaeon Thermoproteus uzoniensis 768-20.</title>
        <authorList>
            <person name="Mardanov A.V."/>
            <person name="Gumerov V.M."/>
            <person name="Beletsky A.V."/>
            <person name="Prokofeva M.I."/>
            <person name="Bonch-Osmolovskaya E.A."/>
            <person name="Ravin N.V."/>
            <person name="Skryabin K.G."/>
        </authorList>
    </citation>
    <scope>NUCLEOTIDE SEQUENCE [LARGE SCALE GENOMIC DNA]</scope>
    <source>
        <strain evidence="4 5">768-20</strain>
    </source>
</reference>
<dbReference type="GO" id="GO:0004123">
    <property type="term" value="F:cystathionine gamma-lyase activity"/>
    <property type="evidence" value="ECO:0007669"/>
    <property type="project" value="TreeGrafter"/>
</dbReference>
<protein>
    <submittedName>
        <fullName evidence="4">Cystathionine gamma-synthase</fullName>
    </submittedName>
</protein>
<dbReference type="Proteomes" id="UP000008138">
    <property type="component" value="Chromosome"/>
</dbReference>
<dbReference type="CDD" id="cd00614">
    <property type="entry name" value="CGS_like"/>
    <property type="match status" value="1"/>
</dbReference>
<proteinExistence type="inferred from homology"/>
<dbReference type="EMBL" id="CP002590">
    <property type="protein sequence ID" value="AEA12848.1"/>
    <property type="molecule type" value="Genomic_DNA"/>
</dbReference>
<reference key="2">
    <citation type="submission" date="2011-03" db="EMBL/GenBank/DDBJ databases">
        <title>Complete genome sequence of the thermoacidophilic crenarchaeon Thermoproteus uzoniensis 768-20.</title>
        <authorList>
            <person name="Mardanov A.V."/>
            <person name="Gumerov V.M."/>
            <person name="Beletsky A.V."/>
            <person name="Prokofeva M.I."/>
            <person name="Bonch-Osmolovskaya E.A."/>
            <person name="Ravin N.V."/>
            <person name="Skryabin K.G."/>
        </authorList>
    </citation>
    <scope>NUCLEOTIDE SEQUENCE</scope>
    <source>
        <strain>768-20</strain>
    </source>
</reference>
<gene>
    <name evidence="4" type="ordered locus">TUZN_1372</name>
</gene>
<dbReference type="InterPro" id="IPR015424">
    <property type="entry name" value="PyrdxlP-dep_Trfase"/>
</dbReference>
<keyword evidence="5" id="KW-1185">Reference proteome</keyword>
<evidence type="ECO:0000313" key="4">
    <source>
        <dbReference type="EMBL" id="AEA12848.1"/>
    </source>
</evidence>
<dbReference type="FunFam" id="3.40.640.10:FF:000046">
    <property type="entry name" value="Cystathionine gamma-lyase"/>
    <property type="match status" value="1"/>
</dbReference>
<dbReference type="InterPro" id="IPR015421">
    <property type="entry name" value="PyrdxlP-dep_Trfase_major"/>
</dbReference>
<dbReference type="PROSITE" id="PS00868">
    <property type="entry name" value="CYS_MET_METAB_PP"/>
    <property type="match status" value="1"/>
</dbReference>
<dbReference type="InterPro" id="IPR054542">
    <property type="entry name" value="Cys_met_metab_PP"/>
</dbReference>
<dbReference type="AlphaFoldDB" id="F2L1B2"/>
<dbReference type="NCBIfam" id="NF006347">
    <property type="entry name" value="PRK08574.1"/>
    <property type="match status" value="1"/>
</dbReference>